<protein>
    <recommendedName>
        <fullName evidence="3">SCP domain-containing protein</fullName>
    </recommendedName>
</protein>
<comment type="caution">
    <text evidence="4">The sequence shown here is derived from an EMBL/GenBank/DDBJ whole genome shotgun (WGS) entry which is preliminary data.</text>
</comment>
<feature type="region of interest" description="Disordered" evidence="2">
    <location>
        <begin position="2166"/>
        <end position="2186"/>
    </location>
</feature>
<dbReference type="InterPro" id="IPR009091">
    <property type="entry name" value="RCC1/BLIP-II"/>
</dbReference>
<dbReference type="Proteomes" id="UP000601435">
    <property type="component" value="Unassembled WGS sequence"/>
</dbReference>
<evidence type="ECO:0000256" key="1">
    <source>
        <dbReference type="SAM" id="Coils"/>
    </source>
</evidence>
<dbReference type="EMBL" id="CAJNJA010036363">
    <property type="protein sequence ID" value="CAE7719598.1"/>
    <property type="molecule type" value="Genomic_DNA"/>
</dbReference>
<dbReference type="OrthoDB" id="422454at2759"/>
<dbReference type="InterPro" id="IPR035940">
    <property type="entry name" value="CAP_sf"/>
</dbReference>
<name>A0A812XE78_9DINO</name>
<dbReference type="InterPro" id="IPR036383">
    <property type="entry name" value="TSP1_rpt_sf"/>
</dbReference>
<dbReference type="Pfam" id="PF00188">
    <property type="entry name" value="CAP"/>
    <property type="match status" value="1"/>
</dbReference>
<dbReference type="CDD" id="cd05379">
    <property type="entry name" value="CAP_bacterial"/>
    <property type="match status" value="1"/>
</dbReference>
<evidence type="ECO:0000256" key="2">
    <source>
        <dbReference type="SAM" id="MobiDB-lite"/>
    </source>
</evidence>
<evidence type="ECO:0000259" key="3">
    <source>
        <dbReference type="Pfam" id="PF00188"/>
    </source>
</evidence>
<feature type="non-terminal residue" evidence="4">
    <location>
        <position position="1"/>
    </location>
</feature>
<dbReference type="InterPro" id="IPR000884">
    <property type="entry name" value="TSP1_rpt"/>
</dbReference>
<feature type="coiled-coil region" evidence="1">
    <location>
        <begin position="420"/>
        <end position="457"/>
    </location>
</feature>
<proteinExistence type="predicted"/>
<dbReference type="Gene3D" id="2.130.10.30">
    <property type="entry name" value="Regulator of chromosome condensation 1/beta-lactamase-inhibitor protein II"/>
    <property type="match status" value="2"/>
</dbReference>
<dbReference type="PROSITE" id="PS50092">
    <property type="entry name" value="TSP1"/>
    <property type="match status" value="1"/>
</dbReference>
<organism evidence="4 5">
    <name type="scientific">Symbiodinium necroappetens</name>
    <dbReference type="NCBI Taxonomy" id="1628268"/>
    <lineage>
        <taxon>Eukaryota</taxon>
        <taxon>Sar</taxon>
        <taxon>Alveolata</taxon>
        <taxon>Dinophyceae</taxon>
        <taxon>Suessiales</taxon>
        <taxon>Symbiodiniaceae</taxon>
        <taxon>Symbiodinium</taxon>
    </lineage>
</organism>
<feature type="domain" description="SCP" evidence="3">
    <location>
        <begin position="2727"/>
        <end position="2840"/>
    </location>
</feature>
<dbReference type="SUPFAM" id="SSF55797">
    <property type="entry name" value="PR-1-like"/>
    <property type="match status" value="1"/>
</dbReference>
<keyword evidence="5" id="KW-1185">Reference proteome</keyword>
<dbReference type="Gene3D" id="2.20.100.10">
    <property type="entry name" value="Thrombospondin type-1 (TSP1) repeat"/>
    <property type="match status" value="1"/>
</dbReference>
<evidence type="ECO:0000313" key="4">
    <source>
        <dbReference type="EMBL" id="CAE7719598.1"/>
    </source>
</evidence>
<reference evidence="4" key="1">
    <citation type="submission" date="2021-02" db="EMBL/GenBank/DDBJ databases">
        <authorList>
            <person name="Dougan E. K."/>
            <person name="Rhodes N."/>
            <person name="Thang M."/>
            <person name="Chan C."/>
        </authorList>
    </citation>
    <scope>NUCLEOTIDE SEQUENCE</scope>
</reference>
<feature type="region of interest" description="Disordered" evidence="2">
    <location>
        <begin position="1826"/>
        <end position="1852"/>
    </location>
</feature>
<accession>A0A812XE78</accession>
<sequence length="4214" mass="458642">MFCDDGSVVTWGLATAGGDSSSVRLQLSTGVCTIFSTRSAFAALKEDGSVVTWGNAQSGGGPPPCTGAVQSISATDAAFAALTRNSGVHACGDPAAGGHPHEVSADLAGGVLAVFGCKCAFAAIKHDGSVICWGAAVARQGFDSVRCKFGNMQVRHIASTSNAFAALMAGGSVICWGDPACGGDSSGVHEHLQDDIVKIYSNEVAFAAVKRGGVVVPWGGHYLDLDLCSTGQRLDGVEQVVATRLAFAGLKSDGTVVTWGHRNRGGDSSGVAQQLREVRKVCASDNAFAAVTVSGAVVTWGVKDEGGNYCSADELLETDVHDVHSTCNAFVAIKYDGSVVAWGGRRFGGHVPACAGLHICSGDEKRDRVQSLHVSPNADSSRQSANPRKCRAIRLCWMVKLPPKGKVPERFRACSTHLAWLAAEKEVQELEKQCAAQQELESKLKLMRNRLKAMRQGSSARLDAVMQMIEHRKAELLLVKEKLGQLEARKDEPPKYPALTNAQPLGLALTQAVKEMRKRTLSRKREEPNPLSLKQPAAWPSLYSIADLWLAKAELEHALAWRLDASDKTRPKRYVQSPELLFRAMVLAQSLDSDPSCQPPRLPNHHKQPMWRSTLCPPAWADADCASLRMGGVMDAFQHHLFPFGQMVTLRLYQSVFRFERDGQAASSDILRRTGEQLEALRQLACLVNYQRCWSRGRAQSWRRGVQSLCRTLLAHQLSAKLLPGLCASLVNKGPVRHGRDRLKAVLGLQDGLKMLAEAALPSSLGLSPQNDRKARLDDSKIIRELLQLLEQDRQTVRSFKGQASHSEELLQHLTSRGLGLLEHLDQFAQHYPAEILQMPFQLLYSASLSPVGTCQHDRSPRLIPPPEARWFRTKVDGTRYYSPWPSSIDLLFRWATAGGRPSNWVLNLGSGDGSCAGGDEYDPANCLVLNHGWRGIFIEADKALAEQARVSLGDQVRVLSTSVTPSDVGPLVASAVQSLFANMSGKTWLDVNAPRRPDLLKVDVDQADCEFLEALLEIFEPLLLHVEINPLFPPPYEYQEQWRGKDFALPVETDHHLIGCSLQSFIERTRRRWGARARPEAYRLSHVEFENAVLIHPDAARILPESPVNEQSSQQILDLYTAGYFCHPLRGILSMRESLAFYDFRQWMDLEQHPRVRGERMRRFLRREWAKPSLSAAGSKDARYTLSWPGGEALPEGKELDSALDTANELIRLSSPGVVHETLRREALIQRDIAAGLRLMRDRMCLVIDSLGPMVRALGVQEMKHCEQTLELKKLLLAIAQEESVWGMQHKAQASAEGRPIKHLNSETYKLRRALHKICYAPPGSAVEEDMDAVWKAVKKKEVFDLASARAEAERLRLKVAGCELTMRRSDVKQTALAVTTDNDARAFLQTVQAKVKEATDVLNAYAEWASKTEASLILCGLTSPPSAGALEAVPANPMTLEAQRLRKALQGIIEAALITRKRPGRNGGKAGSPTSAPLAEEHRSPTHNLRMKQLRDIPLPLYQPDSDGGDRQYCTTDIVRDIHRESTRRLVWHEHKGTWEPTARSWRLVATNISGGTSTICKVLTGDPKDGRSESVQHMVLKEMTKLSSRPWQPTRWPFPCAIMLQAEGKRSVGSRHDVSRLLGVETLTWTMPSVSGDDRTFPNITTDMKTSQHFDALLRAHGISGSWTNVCSGSISSGQKSASPLLCVFPFQRVSKIAAPGKMRAALLLEVIHFALAGDAVIDFTSATSAYVIRPGWSFKVEVFGSNFDYINDKILLVPTGIACGDPATPPRGKYSTVADYYSLVCDGQSSAAGRLVCEDLSVYQAGTYTICVCDATAMHRPGPPSSGGPAAGNSTADDGSAVTTTTMTSTSTATSLPCITAERFWLGSDSTGTVTVNGPRNEGTLIERAGTPFRLILQGTSLSSRDRIRITDGSTDCFDLGASKPMHPAVATDFPYEDPSGQRRSGSASQEIWENIGVTVPGTYQVCWCSAGGTVSNSCSDDQEFTTNVATLEVGGPTAGVIQSFACITGVACTLEMTGSGLNNNDRIITIADHLECGFAPQSSAVVSGGDFASPRTSGSDTLSRFGGIIMGRHGDFKACWCGSYDEIQCPTCCTQMEEYTVYAGNVTSGGPNQGQIDRPPIGVPFAYTITGWGMSSNDRIRIVDQSVRCGRAGAETHSLGIEASTVPNGPPTYTEGSDPANRTSASWTDIVAACPLCPGDANLGLTEFVRNVPEFETMLLIRGTNTSNVFRLDIGIINPRGASNSTYINAIPGRPFSLTVTAATGSYLTADDRIRIVRSEVSDGRCGGFGTAEHSPAVAALACWPTCIDSPVWGAPEMGPDNESQSWDPVLIMESGTYNICWCNSGQGGCDSDEDFSFRAGMIMANGVNIGEHWHCAAYFPCTVEIQMSDGLASGDYLQLVAAAPGARCGVDSRAAATSFTRGTRISGYEGRDTTGQDVVLFEFGSPQAPGIYLACYCQGSICRTSSVTDLDFFQQAGQVTVMGLQGRDDYHKCYLRGACRLNIRGAGLDVQDAVMLLDPMDNCGQTGSPVSFSLDGPRFFTAGGDRLFIGNLTSTSNEGLESWTFDLGTPIRTGRHRLCYCSRHRASSGMCENRADFDQAAGELFVRGSEFNSELRCEQGESCQITARGAQFDALDRMVLLKDGVGHYCGMVNAGQYPSWAVAMTPENIQPDAIIPDLWAATWIISSVREPGTYRICYCAYIIGTFEGSRCGCCSQMEEVLALTNEFREQENLPRLELHEALSAVARKHALAMADHCQPFSHEGATERFQDSGLLCHNFAENLAVSKGYAREVMAKATVDGWIASPGHRKNLLGPFNVCGIGWSSNDDCQLYITQLLAYVDLETEPTALSSQVLDAAMQLMDSTPAVCAFTGMALAGPAGLLAGCILGGTARVQWGIRPSSIPLALAARARREVCPARCSLCGASGRLLLSSDRGTLCVEPGQSTPYERYRHELGTVRVTGSILAVRQVGVTPGYWQPKLPAAKYAVSVEVDVLNTFMKYTCVATTRPAPDNFIPRKSDLENCTKDVEELNDRQRFFPRCWGIGTTVETVIDMGPNLVHVPTHIPDITLESSTEMHVWCYGRDLCSNDRCVMPADNVGLAVPITGGLVSYSTNWAATVSTPFALRVPLASDFDIGDPWPRMKIITHESACDSTQLHRSVMGITCLESGVGMCEPAPISTLSSGSWGSGRELIWTGVAVTRARSLVLEGMSGIAFAGSRHMVFGYAIYYFLIQALNTCSGAFGKELLRRHVQISSSAEIEVTQHVRLPTAGPAARSIGGKPSKCTESLESSYQCQGTPGYDQSCIFHCAYLAPGDDKQWVVTLLLLEDGRTQDPAISDWDMPAIRVDNPVSVRVKRFSSATELESHARNMTVNYRPGLSVLFRALWQDRWAHALFDGLYPAFVSLARFGLENHVFTPVAIMSNYTAGLDCRKLESQALGLSGAGIYTGTACQMEEAFRLFGGRGKAKQELLRLSDLWEQLLNAKAALLFDHLVSGSAHMGEYASYVSLPGTKDSSLAEEPSAYGRDIVGEFADRLYLAHGLDAPSSKTSSRPAKQTLKVIITANKRMTPEEVTSMKELAQQGVASLRNLSMDVSFVDWSLVQPFRKQLELLQNTDIMVTGIGTAMFYSTLLPFGSVCINTGWKDSSLMPTYGEEVLGMSNHRSKFLYMPLDRLRDGMVKADIEHQIQLAASLITDGFSLPLRSSEENLSIFGRIIHELGQQSDTSRKGLQGREQLDGGFLCHQRPTGQTSLSDLVFERMVDARNLLFQLPGPMQLAEACQIDLEKLRQLKKKYQLLEALGTSDASCECVVCVTDWWVVTDCDKQCGGGEVKMRRGILQEATGGGQACPSQAELVKTEQCNMNPCPLARLDRLTTSPETIYAGSPFVMTIQGEWFDPDSDRILIINQDETCGQTQVYVKPDASKYLAYNAPRRAWQVSRSLGPSGSYASCPGEDASPTGLQRACSIGSRKEPGLQILDLPLPNSLHVVGVAARRLAADCFGFRADEFNIAPPCVRRAPLSVEVGGPGKGPGSQERGEYRRTLDVANHPAYEKPDESRHLFYSPDLGGWQLSAAKGLGSGTAHGQACACTPQELRGPWQVLDDHGRPQEVELVISARPPPQQLTFTGWPPPLDHFNGEYDRLGLADPLHGRPSFARVLSRRSLRSSCLKFPLPGCESAKAHLNFATVSFNCQSSQWQLLLQGQPLAAAADS</sequence>
<evidence type="ECO:0000313" key="5">
    <source>
        <dbReference type="Proteomes" id="UP000601435"/>
    </source>
</evidence>
<dbReference type="InterPro" id="IPR014044">
    <property type="entry name" value="CAP_dom"/>
</dbReference>
<dbReference type="Gene3D" id="3.40.33.10">
    <property type="entry name" value="CAP"/>
    <property type="match status" value="1"/>
</dbReference>
<keyword evidence="1" id="KW-0175">Coiled coil</keyword>
<dbReference type="SMART" id="SM00209">
    <property type="entry name" value="TSP1"/>
    <property type="match status" value="1"/>
</dbReference>
<feature type="region of interest" description="Disordered" evidence="2">
    <location>
        <begin position="1462"/>
        <end position="1488"/>
    </location>
</feature>
<dbReference type="PANTHER" id="PTHR31157:SF1">
    <property type="entry name" value="SCP DOMAIN-CONTAINING PROTEIN"/>
    <property type="match status" value="1"/>
</dbReference>
<gene>
    <name evidence="4" type="ORF">SNEC2469_LOCUS20744</name>
</gene>
<dbReference type="PANTHER" id="PTHR31157">
    <property type="entry name" value="SCP DOMAIN-CONTAINING PROTEIN"/>
    <property type="match status" value="1"/>
</dbReference>
<dbReference type="SUPFAM" id="SSF50985">
    <property type="entry name" value="RCC1/BLIP-II"/>
    <property type="match status" value="1"/>
</dbReference>